<organism evidence="2 3">
    <name type="scientific">Oleomonas cavernae</name>
    <dbReference type="NCBI Taxonomy" id="2320859"/>
    <lineage>
        <taxon>Bacteria</taxon>
        <taxon>Pseudomonadati</taxon>
        <taxon>Pseudomonadota</taxon>
        <taxon>Alphaproteobacteria</taxon>
        <taxon>Acetobacterales</taxon>
        <taxon>Acetobacteraceae</taxon>
        <taxon>Oleomonas</taxon>
    </lineage>
</organism>
<sequence length="145" mass="14992">MPALHPAFVAIAITGLALAACAQRREAAPAPDPTAPARAAFGDHMEPFQGQPLDEMLAVFGPPSSRRPAQEGGEVVAWARKGETTVDGRVIPQDCTVTAFVDTKGLVSGIFGGGNILYCSKSFVPLPQALRPAAALPPLPPVIGQ</sequence>
<name>A0A418WGF0_9PROT</name>
<comment type="caution">
    <text evidence="2">The sequence shown here is derived from an EMBL/GenBank/DDBJ whole genome shotgun (WGS) entry which is preliminary data.</text>
</comment>
<gene>
    <name evidence="2" type="ORF">D3874_20725</name>
</gene>
<keyword evidence="3" id="KW-1185">Reference proteome</keyword>
<dbReference type="AlphaFoldDB" id="A0A418WGF0"/>
<dbReference type="EMBL" id="QYUK01000011">
    <property type="protein sequence ID" value="RJF89101.1"/>
    <property type="molecule type" value="Genomic_DNA"/>
</dbReference>
<evidence type="ECO:0000256" key="1">
    <source>
        <dbReference type="SAM" id="SignalP"/>
    </source>
</evidence>
<dbReference type="Proteomes" id="UP000284605">
    <property type="component" value="Unassembled WGS sequence"/>
</dbReference>
<reference evidence="2 3" key="1">
    <citation type="submission" date="2018-09" db="EMBL/GenBank/DDBJ databases">
        <authorList>
            <person name="Zhu H."/>
        </authorList>
    </citation>
    <scope>NUCLEOTIDE SEQUENCE [LARGE SCALE GENOMIC DNA]</scope>
    <source>
        <strain evidence="2 3">K1W22B-8</strain>
    </source>
</reference>
<evidence type="ECO:0000313" key="2">
    <source>
        <dbReference type="EMBL" id="RJF89101.1"/>
    </source>
</evidence>
<feature type="chain" id="PRO_5019457163" evidence="1">
    <location>
        <begin position="20"/>
        <end position="145"/>
    </location>
</feature>
<protein>
    <submittedName>
        <fullName evidence="2">Uncharacterized protein</fullName>
    </submittedName>
</protein>
<keyword evidence="1" id="KW-0732">Signal</keyword>
<evidence type="ECO:0000313" key="3">
    <source>
        <dbReference type="Proteomes" id="UP000284605"/>
    </source>
</evidence>
<accession>A0A418WGF0</accession>
<proteinExistence type="predicted"/>
<feature type="signal peptide" evidence="1">
    <location>
        <begin position="1"/>
        <end position="19"/>
    </location>
</feature>